<keyword evidence="1" id="KW-0812">Transmembrane</keyword>
<dbReference type="OrthoDB" id="2657661at2759"/>
<feature type="transmembrane region" description="Helical" evidence="1">
    <location>
        <begin position="6"/>
        <end position="27"/>
    </location>
</feature>
<keyword evidence="1" id="KW-0472">Membrane</keyword>
<dbReference type="InParanoid" id="A0A0D0BJ15"/>
<keyword evidence="1" id="KW-1133">Transmembrane helix</keyword>
<feature type="transmembrane region" description="Helical" evidence="1">
    <location>
        <begin position="100"/>
        <end position="123"/>
    </location>
</feature>
<protein>
    <submittedName>
        <fullName evidence="2">Unplaced genomic scaffold CY34scaffold_34, whole genome shotgun sequence</fullName>
    </submittedName>
</protein>
<dbReference type="EMBL" id="KN835165">
    <property type="protein sequence ID" value="KIK45942.1"/>
    <property type="molecule type" value="Genomic_DNA"/>
</dbReference>
<name>A0A0D0BJ15_9AGAM</name>
<dbReference type="STRING" id="930992.A0A0D0BJ15"/>
<keyword evidence="3" id="KW-1185">Reference proteome</keyword>
<dbReference type="Proteomes" id="UP000054485">
    <property type="component" value="Unassembled WGS sequence"/>
</dbReference>
<evidence type="ECO:0000313" key="3">
    <source>
        <dbReference type="Proteomes" id="UP000054485"/>
    </source>
</evidence>
<feature type="transmembrane region" description="Helical" evidence="1">
    <location>
        <begin position="179"/>
        <end position="205"/>
    </location>
</feature>
<accession>A0A0D0BJ15</accession>
<dbReference type="HOGENOM" id="CLU_015091_0_0_1"/>
<reference evidence="2 3" key="1">
    <citation type="submission" date="2014-04" db="EMBL/GenBank/DDBJ databases">
        <authorList>
            <consortium name="DOE Joint Genome Institute"/>
            <person name="Kuo A."/>
            <person name="Ruytinx J."/>
            <person name="Rineau F."/>
            <person name="Colpaert J."/>
            <person name="Kohler A."/>
            <person name="Nagy L.G."/>
            <person name="Floudas D."/>
            <person name="Copeland A."/>
            <person name="Barry K.W."/>
            <person name="Cichocki N."/>
            <person name="Veneault-Fourrey C."/>
            <person name="LaButti K."/>
            <person name="Lindquist E.A."/>
            <person name="Lipzen A."/>
            <person name="Lundell T."/>
            <person name="Morin E."/>
            <person name="Murat C."/>
            <person name="Sun H."/>
            <person name="Tunlid A."/>
            <person name="Henrissat B."/>
            <person name="Grigoriev I.V."/>
            <person name="Hibbett D.S."/>
            <person name="Martin F."/>
            <person name="Nordberg H.P."/>
            <person name="Cantor M.N."/>
            <person name="Hua S.X."/>
        </authorList>
    </citation>
    <scope>NUCLEOTIDE SEQUENCE [LARGE SCALE GENOMIC DNA]</scope>
    <source>
        <strain evidence="2 3">UH-Slu-Lm8-n1</strain>
    </source>
</reference>
<evidence type="ECO:0000313" key="2">
    <source>
        <dbReference type="EMBL" id="KIK45942.1"/>
    </source>
</evidence>
<feature type="transmembrane region" description="Helical" evidence="1">
    <location>
        <begin position="211"/>
        <end position="237"/>
    </location>
</feature>
<feature type="transmembrane region" description="Helical" evidence="1">
    <location>
        <begin position="129"/>
        <end position="151"/>
    </location>
</feature>
<proteinExistence type="predicted"/>
<reference evidence="3" key="2">
    <citation type="submission" date="2015-01" db="EMBL/GenBank/DDBJ databases">
        <title>Evolutionary Origins and Diversification of the Mycorrhizal Mutualists.</title>
        <authorList>
            <consortium name="DOE Joint Genome Institute"/>
            <consortium name="Mycorrhizal Genomics Consortium"/>
            <person name="Kohler A."/>
            <person name="Kuo A."/>
            <person name="Nagy L.G."/>
            <person name="Floudas D."/>
            <person name="Copeland A."/>
            <person name="Barry K.W."/>
            <person name="Cichocki N."/>
            <person name="Veneault-Fourrey C."/>
            <person name="LaButti K."/>
            <person name="Lindquist E.A."/>
            <person name="Lipzen A."/>
            <person name="Lundell T."/>
            <person name="Morin E."/>
            <person name="Murat C."/>
            <person name="Riley R."/>
            <person name="Ohm R."/>
            <person name="Sun H."/>
            <person name="Tunlid A."/>
            <person name="Henrissat B."/>
            <person name="Grigoriev I.V."/>
            <person name="Hibbett D.S."/>
            <person name="Martin F."/>
        </authorList>
    </citation>
    <scope>NUCLEOTIDE SEQUENCE [LARGE SCALE GENOMIC DNA]</scope>
    <source>
        <strain evidence="3">UH-Slu-Lm8-n1</strain>
    </source>
</reference>
<sequence length="258" mass="29335">MERFCEIAPVVSAPCFLIKFLGIVNFLNFYGQPNARRNTNKLLYEYSDKRSNTILSRIMNLVMFGSPNAHRKVLHWILVDKKIIQLGRYRNFTDRLNNEWNGYAIFSTVLLAVDISFLAVPFVQTQTSAILVSYLSTLCAMGSFVVTLVFARQLNDGRRYPAERVASFMFGMKSSIERLALMLSLPFAFLIWGVILFAASLSIVIFRTSDIVTVSIACPIWAAIVILATWPALAGHIGTLNHWMMQRTIRLTRWTLPI</sequence>
<organism evidence="2 3">
    <name type="scientific">Suillus luteus UH-Slu-Lm8-n1</name>
    <dbReference type="NCBI Taxonomy" id="930992"/>
    <lineage>
        <taxon>Eukaryota</taxon>
        <taxon>Fungi</taxon>
        <taxon>Dikarya</taxon>
        <taxon>Basidiomycota</taxon>
        <taxon>Agaricomycotina</taxon>
        <taxon>Agaricomycetes</taxon>
        <taxon>Agaricomycetidae</taxon>
        <taxon>Boletales</taxon>
        <taxon>Suillineae</taxon>
        <taxon>Suillaceae</taxon>
        <taxon>Suillus</taxon>
    </lineage>
</organism>
<evidence type="ECO:0000256" key="1">
    <source>
        <dbReference type="SAM" id="Phobius"/>
    </source>
</evidence>
<dbReference type="AlphaFoldDB" id="A0A0D0BJ15"/>
<gene>
    <name evidence="2" type="ORF">CY34DRAFT_472044</name>
</gene>